<name>A0A840F7P6_9SPHN</name>
<comment type="caution">
    <text evidence="1">The sequence shown here is derived from an EMBL/GenBank/DDBJ whole genome shotgun (WGS) entry which is preliminary data.</text>
</comment>
<evidence type="ECO:0000313" key="1">
    <source>
        <dbReference type="EMBL" id="MBB4152336.1"/>
    </source>
</evidence>
<protein>
    <recommendedName>
        <fullName evidence="3">Flagellar FliJ protein</fullName>
    </recommendedName>
</protein>
<dbReference type="Proteomes" id="UP000529795">
    <property type="component" value="Unassembled WGS sequence"/>
</dbReference>
<reference evidence="1 2" key="1">
    <citation type="submission" date="2020-08" db="EMBL/GenBank/DDBJ databases">
        <title>Genomic Encyclopedia of Type Strains, Phase IV (KMG-IV): sequencing the most valuable type-strain genomes for metagenomic binning, comparative biology and taxonomic classification.</title>
        <authorList>
            <person name="Goeker M."/>
        </authorList>
    </citation>
    <scope>NUCLEOTIDE SEQUENCE [LARGE SCALE GENOMIC DNA]</scope>
    <source>
        <strain evidence="1 2">YC6723</strain>
    </source>
</reference>
<dbReference type="EMBL" id="JACIEV010000001">
    <property type="protein sequence ID" value="MBB4152336.1"/>
    <property type="molecule type" value="Genomic_DNA"/>
</dbReference>
<evidence type="ECO:0000313" key="2">
    <source>
        <dbReference type="Proteomes" id="UP000529795"/>
    </source>
</evidence>
<organism evidence="1 2">
    <name type="scientific">Sphingomonas jinjuensis</name>
    <dbReference type="NCBI Taxonomy" id="535907"/>
    <lineage>
        <taxon>Bacteria</taxon>
        <taxon>Pseudomonadati</taxon>
        <taxon>Pseudomonadota</taxon>
        <taxon>Alphaproteobacteria</taxon>
        <taxon>Sphingomonadales</taxon>
        <taxon>Sphingomonadaceae</taxon>
        <taxon>Sphingomonas</taxon>
    </lineage>
</organism>
<evidence type="ECO:0008006" key="3">
    <source>
        <dbReference type="Google" id="ProtNLM"/>
    </source>
</evidence>
<dbReference type="AlphaFoldDB" id="A0A840F7P6"/>
<sequence>MADAAKLARIHRVRTLQLGLKRADEVAAAEKHRSESMLSDRIVALADAVAPTMAGAGGFSLAAQAHYRERLHQSAIAATSRVAAAEAQWQFATEATRAAHRDQTAIEKLIARADADAIVKEMRALQDAPPSARKRHDPC</sequence>
<accession>A0A840F7P6</accession>
<keyword evidence="2" id="KW-1185">Reference proteome</keyword>
<dbReference type="RefSeq" id="WP_183981878.1">
    <property type="nucleotide sequence ID" value="NZ_JACIEV010000001.1"/>
</dbReference>
<proteinExistence type="predicted"/>
<gene>
    <name evidence="1" type="ORF">GGQ80_000212</name>
</gene>